<dbReference type="InterPro" id="IPR007893">
    <property type="entry name" value="Spore_coat_U/FanG"/>
</dbReference>
<dbReference type="PROSITE" id="PS51257">
    <property type="entry name" value="PROKAR_LIPOPROTEIN"/>
    <property type="match status" value="1"/>
</dbReference>
<evidence type="ECO:0000313" key="2">
    <source>
        <dbReference type="EMBL" id="MDD1943959.1"/>
    </source>
</evidence>
<dbReference type="Proteomes" id="UP001150614">
    <property type="component" value="Unassembled WGS sequence"/>
</dbReference>
<name>A0ABT5RD98_9PSED</name>
<comment type="caution">
    <text evidence="2">The sequence shown here is derived from an EMBL/GenBank/DDBJ whole genome shotgun (WGS) entry which is preliminary data.</text>
</comment>
<accession>A0ABT5RD98</accession>
<evidence type="ECO:0000313" key="3">
    <source>
        <dbReference type="Proteomes" id="UP001150614"/>
    </source>
</evidence>
<dbReference type="EMBL" id="JANCLL010000008">
    <property type="protein sequence ID" value="MDD1943959.1"/>
    <property type="molecule type" value="Genomic_DNA"/>
</dbReference>
<dbReference type="PANTHER" id="PTHR37089">
    <property type="entry name" value="PROTEIN U-RELATED"/>
    <property type="match status" value="1"/>
</dbReference>
<sequence length="333" mass="33783">MRHRTGSVQVRGSVGLYGVGLLFCGQAMAACSVVSTVPASFGSISSMTVRTAAQTSSTTNSGLSCTSALISLLVSTDHFYATITSPQTGMVGPTGDVISYTIYGNNSTSYPITRGSQFDFGGAGGIAQSIGLIAGPGAKTVPLYLSSITGSNVAAGVYTETLSIAWVWNYCSGIGLGGICLGRDTGSGTASLTVSMTVTNDCQITAPNISFGSAPVVSGFTAVSGQTINIACTKGSAYTVGLSDGQNPVSVGGRRRMVSGGNYLAYDIFKSAGTTRWGSVGAARRASSTAEVNPGNGLGNGSQVYNYNAKVYTDQPTPPAGTYLDNVVLDVGF</sequence>
<dbReference type="PANTHER" id="PTHR37089:SF1">
    <property type="entry name" value="MEMBRANE PROTEIN"/>
    <property type="match status" value="1"/>
</dbReference>
<organism evidence="2 3">
    <name type="scientific">Pseudomonas carnis</name>
    <dbReference type="NCBI Taxonomy" id="2487355"/>
    <lineage>
        <taxon>Bacteria</taxon>
        <taxon>Pseudomonadati</taxon>
        <taxon>Pseudomonadota</taxon>
        <taxon>Gammaproteobacteria</taxon>
        <taxon>Pseudomonadales</taxon>
        <taxon>Pseudomonadaceae</taxon>
        <taxon>Pseudomonas</taxon>
    </lineage>
</organism>
<feature type="domain" description="Spore coat protein U/FanG" evidence="1">
    <location>
        <begin position="27"/>
        <end position="164"/>
    </location>
</feature>
<reference evidence="2" key="1">
    <citation type="submission" date="2022-07" db="EMBL/GenBank/DDBJ databases">
        <title>Draft genome of Pseudomonas carnis strain LP isolated from cheese.</title>
        <authorList>
            <person name="Wolfe B.E."/>
        </authorList>
    </citation>
    <scope>NUCLEOTIDE SEQUENCE</scope>
    <source>
        <strain evidence="2">LP</strain>
    </source>
</reference>
<dbReference type="RefSeq" id="WP_169918729.1">
    <property type="nucleotide sequence ID" value="NZ_BQHG01000010.1"/>
</dbReference>
<evidence type="ECO:0000259" key="1">
    <source>
        <dbReference type="Pfam" id="PF05229"/>
    </source>
</evidence>
<dbReference type="SMART" id="SM00972">
    <property type="entry name" value="SCPU"/>
    <property type="match status" value="2"/>
</dbReference>
<gene>
    <name evidence="2" type="ORF">NMG11_09015</name>
</gene>
<protein>
    <submittedName>
        <fullName evidence="2">Spore coat U domain-containing protein</fullName>
    </submittedName>
</protein>
<dbReference type="Pfam" id="PF05229">
    <property type="entry name" value="SCPU"/>
    <property type="match status" value="2"/>
</dbReference>
<proteinExistence type="predicted"/>
<keyword evidence="3" id="KW-1185">Reference proteome</keyword>
<dbReference type="InterPro" id="IPR053167">
    <property type="entry name" value="Spore_coat_component"/>
</dbReference>
<feature type="domain" description="Spore coat protein U/FanG" evidence="1">
    <location>
        <begin position="189"/>
        <end position="328"/>
    </location>
</feature>